<keyword evidence="1" id="KW-1133">Transmembrane helix</keyword>
<name>A0A0A1XBD3_ZEUCU</name>
<reference evidence="2" key="2">
    <citation type="journal article" date="2015" name="Gigascience">
        <title>Reconstructing a comprehensive transcriptome assembly of a white-pupal translocated strain of the pest fruit fly Bactrocera cucurbitae.</title>
        <authorList>
            <person name="Sim S.B."/>
            <person name="Calla B."/>
            <person name="Hall B."/>
            <person name="DeRego T."/>
            <person name="Geib S.M."/>
        </authorList>
    </citation>
    <scope>NUCLEOTIDE SEQUENCE</scope>
</reference>
<feature type="transmembrane region" description="Helical" evidence="1">
    <location>
        <begin position="114"/>
        <end position="140"/>
    </location>
</feature>
<feature type="transmembrane region" description="Helical" evidence="1">
    <location>
        <begin position="68"/>
        <end position="94"/>
    </location>
</feature>
<keyword evidence="1" id="KW-0472">Membrane</keyword>
<dbReference type="EMBL" id="GBXI01005548">
    <property type="protein sequence ID" value="JAD08744.1"/>
    <property type="molecule type" value="Transcribed_RNA"/>
</dbReference>
<dbReference type="AlphaFoldDB" id="A0A0A1XBD3"/>
<proteinExistence type="predicted"/>
<sequence length="242" mass="27850">MFENDNIASSFELTLARGKKLSSCSPVWMYSIGEAFVGLSTADELPEGYATSVGYGERFRNAEFLPLFSYYPLLIYLLILGVLVTICGIVYTVYRWRVGTPLYRYLHNEISKELNMWFCMCYVLVVITCVFLLFSIAIMLTANKNIQKAKEERAWRLRLADESINEIISNIDNVNFASPLKQLNQLSTNFQRAIEIKALPYLDESFRSVNNLDLVNYKSDVNELLETFAHSNAYMLHFLDCM</sequence>
<evidence type="ECO:0000256" key="1">
    <source>
        <dbReference type="SAM" id="Phobius"/>
    </source>
</evidence>
<keyword evidence="1" id="KW-0812">Transmembrane</keyword>
<accession>A0A0A1XBD3</accession>
<evidence type="ECO:0000313" key="2">
    <source>
        <dbReference type="EMBL" id="JAD08744.1"/>
    </source>
</evidence>
<organism evidence="2">
    <name type="scientific">Zeugodacus cucurbitae</name>
    <name type="common">Melon fruit fly</name>
    <name type="synonym">Bactrocera cucurbitae</name>
    <dbReference type="NCBI Taxonomy" id="28588"/>
    <lineage>
        <taxon>Eukaryota</taxon>
        <taxon>Metazoa</taxon>
        <taxon>Ecdysozoa</taxon>
        <taxon>Arthropoda</taxon>
        <taxon>Hexapoda</taxon>
        <taxon>Insecta</taxon>
        <taxon>Pterygota</taxon>
        <taxon>Neoptera</taxon>
        <taxon>Endopterygota</taxon>
        <taxon>Diptera</taxon>
        <taxon>Brachycera</taxon>
        <taxon>Muscomorpha</taxon>
        <taxon>Tephritoidea</taxon>
        <taxon>Tephritidae</taxon>
        <taxon>Zeugodacus</taxon>
        <taxon>Zeugodacus</taxon>
    </lineage>
</organism>
<protein>
    <submittedName>
        <fullName evidence="2">Adenosine 3'-phospho 5'-phosphosulfate transporter 1</fullName>
    </submittedName>
</protein>
<reference evidence="2" key="1">
    <citation type="submission" date="2014-11" db="EMBL/GenBank/DDBJ databases">
        <authorList>
            <person name="Geib S."/>
        </authorList>
    </citation>
    <scope>NUCLEOTIDE SEQUENCE</scope>
</reference>
<gene>
    <name evidence="2" type="primary">SLC35B2</name>
    <name evidence="2" type="ORF">g.53978</name>
</gene>